<protein>
    <submittedName>
        <fullName evidence="1">Uncharacterized protein</fullName>
    </submittedName>
</protein>
<keyword evidence="2" id="KW-1185">Reference proteome</keyword>
<organism evidence="1 2">
    <name type="scientific">Diphasiastrum complanatum</name>
    <name type="common">Issler's clubmoss</name>
    <name type="synonym">Lycopodium complanatum</name>
    <dbReference type="NCBI Taxonomy" id="34168"/>
    <lineage>
        <taxon>Eukaryota</taxon>
        <taxon>Viridiplantae</taxon>
        <taxon>Streptophyta</taxon>
        <taxon>Embryophyta</taxon>
        <taxon>Tracheophyta</taxon>
        <taxon>Lycopodiopsida</taxon>
        <taxon>Lycopodiales</taxon>
        <taxon>Lycopodiaceae</taxon>
        <taxon>Lycopodioideae</taxon>
        <taxon>Diphasiastrum</taxon>
    </lineage>
</organism>
<gene>
    <name evidence="1" type="ORF">O6H91_21G029000</name>
</gene>
<dbReference type="Proteomes" id="UP001162992">
    <property type="component" value="Chromosome 21"/>
</dbReference>
<evidence type="ECO:0000313" key="1">
    <source>
        <dbReference type="EMBL" id="KAJ7517552.1"/>
    </source>
</evidence>
<name>A0ACC2AJ42_DIPCM</name>
<evidence type="ECO:0000313" key="2">
    <source>
        <dbReference type="Proteomes" id="UP001162992"/>
    </source>
</evidence>
<reference evidence="2" key="1">
    <citation type="journal article" date="2024" name="Proc. Natl. Acad. Sci. U.S.A.">
        <title>Extraordinary preservation of gene collinearity over three hundred million years revealed in homosporous lycophytes.</title>
        <authorList>
            <person name="Li C."/>
            <person name="Wickell D."/>
            <person name="Kuo L.Y."/>
            <person name="Chen X."/>
            <person name="Nie B."/>
            <person name="Liao X."/>
            <person name="Peng D."/>
            <person name="Ji J."/>
            <person name="Jenkins J."/>
            <person name="Williams M."/>
            <person name="Shu S."/>
            <person name="Plott C."/>
            <person name="Barry K."/>
            <person name="Rajasekar S."/>
            <person name="Grimwood J."/>
            <person name="Han X."/>
            <person name="Sun S."/>
            <person name="Hou Z."/>
            <person name="He W."/>
            <person name="Dai G."/>
            <person name="Sun C."/>
            <person name="Schmutz J."/>
            <person name="Leebens-Mack J.H."/>
            <person name="Li F.W."/>
            <person name="Wang L."/>
        </authorList>
    </citation>
    <scope>NUCLEOTIDE SEQUENCE [LARGE SCALE GENOMIC DNA]</scope>
    <source>
        <strain evidence="2">cv. PW_Plant_1</strain>
    </source>
</reference>
<comment type="caution">
    <text evidence="1">The sequence shown here is derived from an EMBL/GenBank/DDBJ whole genome shotgun (WGS) entry which is preliminary data.</text>
</comment>
<sequence>MRHSNSSPIRGEYMNIMAFALLGTLISLLMISHAQAASFNITNSDTELAMINIICKSKDDDLGVSYLKPSDSREWQFNGWPWTKFSCDFQWNVKRMQQDTWTFDFAYFHARTADINWQVYHDGLYLYLPLRRQLQFIQPWS</sequence>
<accession>A0ACC2AJ42</accession>
<dbReference type="EMBL" id="CM055112">
    <property type="protein sequence ID" value="KAJ7517552.1"/>
    <property type="molecule type" value="Genomic_DNA"/>
</dbReference>
<proteinExistence type="predicted"/>